<accession>A0A4Y7L7E5</accession>
<evidence type="ECO:0000259" key="4">
    <source>
        <dbReference type="PROSITE" id="PS50222"/>
    </source>
</evidence>
<dbReference type="PROSITE" id="PS00018">
    <property type="entry name" value="EF_HAND_1"/>
    <property type="match status" value="2"/>
</dbReference>
<keyword evidence="2" id="KW-0677">Repeat</keyword>
<keyword evidence="3" id="KW-0106">Calcium</keyword>
<dbReference type="InterPro" id="IPR002048">
    <property type="entry name" value="EF_hand_dom"/>
</dbReference>
<dbReference type="FunFam" id="1.10.238.10:FF:000003">
    <property type="entry name" value="Calmodulin A"/>
    <property type="match status" value="1"/>
</dbReference>
<dbReference type="Proteomes" id="UP000316621">
    <property type="component" value="Chromosome 10"/>
</dbReference>
<evidence type="ECO:0000256" key="3">
    <source>
        <dbReference type="ARBA" id="ARBA00022837"/>
    </source>
</evidence>
<dbReference type="STRING" id="3469.A0A4Y7L7E5"/>
<sequence>MEKTSANTLSSGISISSLLEVLVFHGILKWVVKIQKFYSSFLCFFEKSKSQYEKRSFASELVNQKLSTIHEKEGEEEEKEDDGKLSREDVEMVMHKMRLTCSLDGEKIKERLGLDELLGLFEEREPSVDEVRGAFDVFDENRDGFIDATELQKVLSALGTREGSTLENCNIMIRRFDDNSDGRIDFNEFVKLMETSFC</sequence>
<feature type="domain" description="EF-hand" evidence="4">
    <location>
        <begin position="164"/>
        <end position="198"/>
    </location>
</feature>
<dbReference type="InterPro" id="IPR039647">
    <property type="entry name" value="EF_hand_pair_protein_CML-like"/>
</dbReference>
<dbReference type="SUPFAM" id="SSF47473">
    <property type="entry name" value="EF-hand"/>
    <property type="match status" value="1"/>
</dbReference>
<keyword evidence="1" id="KW-0479">Metal-binding</keyword>
<keyword evidence="6" id="KW-1185">Reference proteome</keyword>
<evidence type="ECO:0000256" key="2">
    <source>
        <dbReference type="ARBA" id="ARBA00022737"/>
    </source>
</evidence>
<protein>
    <recommendedName>
        <fullName evidence="4">EF-hand domain-containing protein</fullName>
    </recommendedName>
</protein>
<reference evidence="5 6" key="1">
    <citation type="journal article" date="2018" name="Science">
        <title>The opium poppy genome and morphinan production.</title>
        <authorList>
            <person name="Guo L."/>
            <person name="Winzer T."/>
            <person name="Yang X."/>
            <person name="Li Y."/>
            <person name="Ning Z."/>
            <person name="He Z."/>
            <person name="Teodor R."/>
            <person name="Lu Y."/>
            <person name="Bowser T.A."/>
            <person name="Graham I.A."/>
            <person name="Ye K."/>
        </authorList>
    </citation>
    <scope>NUCLEOTIDE SEQUENCE [LARGE SCALE GENOMIC DNA]</scope>
    <source>
        <strain evidence="6">cv. HN1</strain>
        <tissue evidence="5">Leaves</tissue>
    </source>
</reference>
<dbReference type="PROSITE" id="PS50222">
    <property type="entry name" value="EF_HAND_2"/>
    <property type="match status" value="2"/>
</dbReference>
<feature type="domain" description="EF-hand" evidence="4">
    <location>
        <begin position="126"/>
        <end position="161"/>
    </location>
</feature>
<dbReference type="Gene3D" id="1.10.238.10">
    <property type="entry name" value="EF-hand"/>
    <property type="match status" value="1"/>
</dbReference>
<name>A0A4Y7L7E5_PAPSO</name>
<dbReference type="InterPro" id="IPR018247">
    <property type="entry name" value="EF_Hand_1_Ca_BS"/>
</dbReference>
<evidence type="ECO:0000313" key="5">
    <source>
        <dbReference type="EMBL" id="RZC80199.1"/>
    </source>
</evidence>
<dbReference type="SMART" id="SM00054">
    <property type="entry name" value="EFh"/>
    <property type="match status" value="2"/>
</dbReference>
<evidence type="ECO:0000256" key="1">
    <source>
        <dbReference type="ARBA" id="ARBA00022723"/>
    </source>
</evidence>
<dbReference type="InterPro" id="IPR011992">
    <property type="entry name" value="EF-hand-dom_pair"/>
</dbReference>
<dbReference type="Pfam" id="PF13499">
    <property type="entry name" value="EF-hand_7"/>
    <property type="match status" value="1"/>
</dbReference>
<dbReference type="CDD" id="cd00051">
    <property type="entry name" value="EFh"/>
    <property type="match status" value="1"/>
</dbReference>
<dbReference type="GO" id="GO:0005509">
    <property type="term" value="F:calcium ion binding"/>
    <property type="evidence" value="ECO:0007669"/>
    <property type="project" value="InterPro"/>
</dbReference>
<organism evidence="5 6">
    <name type="scientific">Papaver somniferum</name>
    <name type="common">Opium poppy</name>
    <dbReference type="NCBI Taxonomy" id="3469"/>
    <lineage>
        <taxon>Eukaryota</taxon>
        <taxon>Viridiplantae</taxon>
        <taxon>Streptophyta</taxon>
        <taxon>Embryophyta</taxon>
        <taxon>Tracheophyta</taxon>
        <taxon>Spermatophyta</taxon>
        <taxon>Magnoliopsida</taxon>
        <taxon>Ranunculales</taxon>
        <taxon>Papaveraceae</taxon>
        <taxon>Papaveroideae</taxon>
        <taxon>Papaver</taxon>
    </lineage>
</organism>
<dbReference type="PANTHER" id="PTHR10891">
    <property type="entry name" value="EF-HAND CALCIUM-BINDING DOMAIN CONTAINING PROTEIN"/>
    <property type="match status" value="1"/>
</dbReference>
<dbReference type="AlphaFoldDB" id="A0A4Y7L7E5"/>
<dbReference type="Gramene" id="RZC80199">
    <property type="protein sequence ID" value="RZC80199"/>
    <property type="gene ID" value="C5167_042775"/>
</dbReference>
<dbReference type="OrthoDB" id="26525at2759"/>
<gene>
    <name evidence="5" type="ORF">C5167_042775</name>
</gene>
<evidence type="ECO:0000313" key="6">
    <source>
        <dbReference type="Proteomes" id="UP000316621"/>
    </source>
</evidence>
<proteinExistence type="predicted"/>
<dbReference type="EMBL" id="CM010724">
    <property type="protein sequence ID" value="RZC80199.1"/>
    <property type="molecule type" value="Genomic_DNA"/>
</dbReference>
<dbReference type="OMA" id="APDCERT"/>